<proteinExistence type="predicted"/>
<comment type="caution">
    <text evidence="1">The sequence shown here is derived from an EMBL/GenBank/DDBJ whole genome shotgun (WGS) entry which is preliminary data.</text>
</comment>
<sequence>MALGYNYSAHLSSTSGCTKKYRFICANRDGNNLLCTRLSFGTVNAALAHLDNLVTGTSSSSLPACFFGAGGSRYTGMSAERQLLNPDAVQGPGQNIFWFDARRRKTEFLHSTITFDAEAQALLESVERRRNDLSTFQIPRLRACTGLLATQQAWAAEIREDIEQLAKQVEVSSLDPAIMTNVE</sequence>
<gene>
    <name evidence="1" type="ORF">JVT61DRAFT_15371</name>
</gene>
<evidence type="ECO:0000313" key="2">
    <source>
        <dbReference type="Proteomes" id="UP000683000"/>
    </source>
</evidence>
<name>A0A8I3ACJ1_9AGAM</name>
<dbReference type="Proteomes" id="UP000683000">
    <property type="component" value="Unassembled WGS sequence"/>
</dbReference>
<evidence type="ECO:0000313" key="1">
    <source>
        <dbReference type="EMBL" id="KAG6377556.1"/>
    </source>
</evidence>
<reference evidence="1" key="1">
    <citation type="submission" date="2021-03" db="EMBL/GenBank/DDBJ databases">
        <title>Evolutionary innovations through gain and loss of genes in the ectomycorrhizal Boletales.</title>
        <authorList>
            <person name="Wu G."/>
            <person name="Miyauchi S."/>
            <person name="Morin E."/>
            <person name="Yang Z.-L."/>
            <person name="Xu J."/>
            <person name="Martin F.M."/>
        </authorList>
    </citation>
    <scope>NUCLEOTIDE SEQUENCE</scope>
    <source>
        <strain evidence="1">BR01</strain>
    </source>
</reference>
<organism evidence="1 2">
    <name type="scientific">Boletus reticuloceps</name>
    <dbReference type="NCBI Taxonomy" id="495285"/>
    <lineage>
        <taxon>Eukaryota</taxon>
        <taxon>Fungi</taxon>
        <taxon>Dikarya</taxon>
        <taxon>Basidiomycota</taxon>
        <taxon>Agaricomycotina</taxon>
        <taxon>Agaricomycetes</taxon>
        <taxon>Agaricomycetidae</taxon>
        <taxon>Boletales</taxon>
        <taxon>Boletineae</taxon>
        <taxon>Boletaceae</taxon>
        <taxon>Boletoideae</taxon>
        <taxon>Boletus</taxon>
    </lineage>
</organism>
<dbReference type="OrthoDB" id="46868at2759"/>
<keyword evidence="2" id="KW-1185">Reference proteome</keyword>
<dbReference type="AlphaFoldDB" id="A0A8I3ACJ1"/>
<protein>
    <submittedName>
        <fullName evidence="1">Uncharacterized protein</fullName>
    </submittedName>
</protein>
<dbReference type="EMBL" id="JAGFBS010000009">
    <property type="protein sequence ID" value="KAG6377556.1"/>
    <property type="molecule type" value="Genomic_DNA"/>
</dbReference>
<accession>A0A8I3ACJ1</accession>